<feature type="region of interest" description="Disordered" evidence="5">
    <location>
        <begin position="238"/>
        <end position="259"/>
    </location>
</feature>
<organism evidence="7 8">
    <name type="scientific">Microlunatus elymi</name>
    <dbReference type="NCBI Taxonomy" id="2596828"/>
    <lineage>
        <taxon>Bacteria</taxon>
        <taxon>Bacillati</taxon>
        <taxon>Actinomycetota</taxon>
        <taxon>Actinomycetes</taxon>
        <taxon>Propionibacteriales</taxon>
        <taxon>Propionibacteriaceae</taxon>
        <taxon>Microlunatus</taxon>
    </lineage>
</organism>
<dbReference type="InterPro" id="IPR038765">
    <property type="entry name" value="Papain-like_cys_pep_sf"/>
</dbReference>
<keyword evidence="2" id="KW-0645">Protease</keyword>
<dbReference type="Proteomes" id="UP000319263">
    <property type="component" value="Chromosome"/>
</dbReference>
<dbReference type="PANTHER" id="PTHR47359">
    <property type="entry name" value="PEPTIDOGLYCAN DL-ENDOPEPTIDASE CWLO"/>
    <property type="match status" value="1"/>
</dbReference>
<protein>
    <recommendedName>
        <fullName evidence="6">NlpC/P60 domain-containing protein</fullName>
    </recommendedName>
</protein>
<evidence type="ECO:0000256" key="4">
    <source>
        <dbReference type="ARBA" id="ARBA00022807"/>
    </source>
</evidence>
<dbReference type="SUPFAM" id="SSF47090">
    <property type="entry name" value="PGBD-like"/>
    <property type="match status" value="2"/>
</dbReference>
<dbReference type="GO" id="GO:0008234">
    <property type="term" value="F:cysteine-type peptidase activity"/>
    <property type="evidence" value="ECO:0007669"/>
    <property type="project" value="UniProtKB-KW"/>
</dbReference>
<evidence type="ECO:0000256" key="1">
    <source>
        <dbReference type="ARBA" id="ARBA00007074"/>
    </source>
</evidence>
<dbReference type="InterPro" id="IPR002477">
    <property type="entry name" value="Peptidoglycan-bd-like"/>
</dbReference>
<accession>A0A516PWB9</accession>
<proteinExistence type="inferred from homology"/>
<feature type="region of interest" description="Disordered" evidence="5">
    <location>
        <begin position="1"/>
        <end position="62"/>
    </location>
</feature>
<gene>
    <name evidence="7" type="ORF">FOE78_05785</name>
</gene>
<dbReference type="GO" id="GO:0006508">
    <property type="term" value="P:proteolysis"/>
    <property type="evidence" value="ECO:0007669"/>
    <property type="project" value="UniProtKB-KW"/>
</dbReference>
<keyword evidence="8" id="KW-1185">Reference proteome</keyword>
<keyword evidence="4" id="KW-0788">Thiol protease</keyword>
<dbReference type="PANTHER" id="PTHR47359:SF3">
    <property type="entry name" value="NLP_P60 DOMAIN-CONTAINING PROTEIN-RELATED"/>
    <property type="match status" value="1"/>
</dbReference>
<dbReference type="SUPFAM" id="SSF54001">
    <property type="entry name" value="Cysteine proteinases"/>
    <property type="match status" value="1"/>
</dbReference>
<dbReference type="AlphaFoldDB" id="A0A516PWB9"/>
<dbReference type="PROSITE" id="PS51935">
    <property type="entry name" value="NLPC_P60"/>
    <property type="match status" value="1"/>
</dbReference>
<dbReference type="KEGG" id="mik:FOE78_05785"/>
<dbReference type="Pfam" id="PF01471">
    <property type="entry name" value="PG_binding_1"/>
    <property type="match status" value="2"/>
</dbReference>
<dbReference type="Gene3D" id="1.10.101.10">
    <property type="entry name" value="PGBD-like superfamily/PGBD"/>
    <property type="match status" value="2"/>
</dbReference>
<evidence type="ECO:0000256" key="3">
    <source>
        <dbReference type="ARBA" id="ARBA00022801"/>
    </source>
</evidence>
<sequence length="378" mass="39744">MPDRHREGPLTRGAIYRGEQSMRATGQLPAARRADISASKPSSKNIRPRRALGPVPEPQSAASKLGRASVGVAASAALVGGLAFATASPAAAAGACNPSGSAAKITKGDRGKQVRAAECLLERAGFHAATVNGQFSNADRSATKAFQSSRGLKASGNVNKKTWVALISQGTRVKLVEGSNGTSVVRLQKALSAYGKNVDATGHYGKITASRVKAIQAKYGWKRTGIAGKGVWSFLQHGGQWSKPKHHSSPKPQVKAAHLTSSSSKGLKALAYAKKQLGDPYVYGANGPGSFDCSGLTQAAWRAAGVKLPHNTNAQYRAERKVSKSSLKKGDLVFFYSGRSHVGIYAGNGKVIHAPRPGQSVQYIKMKYMPYNGAVRPA</sequence>
<dbReference type="InterPro" id="IPR000064">
    <property type="entry name" value="NLP_P60_dom"/>
</dbReference>
<evidence type="ECO:0000313" key="7">
    <source>
        <dbReference type="EMBL" id="QDP95478.1"/>
    </source>
</evidence>
<comment type="similarity">
    <text evidence="1">Belongs to the peptidase C40 family.</text>
</comment>
<dbReference type="Pfam" id="PF00877">
    <property type="entry name" value="NLPC_P60"/>
    <property type="match status" value="1"/>
</dbReference>
<feature type="domain" description="NlpC/P60" evidence="6">
    <location>
        <begin position="263"/>
        <end position="378"/>
    </location>
</feature>
<name>A0A516PWB9_9ACTN</name>
<evidence type="ECO:0000256" key="5">
    <source>
        <dbReference type="SAM" id="MobiDB-lite"/>
    </source>
</evidence>
<dbReference type="InterPro" id="IPR036366">
    <property type="entry name" value="PGBDSf"/>
</dbReference>
<dbReference type="InterPro" id="IPR036365">
    <property type="entry name" value="PGBD-like_sf"/>
</dbReference>
<dbReference type="EMBL" id="CP041692">
    <property type="protein sequence ID" value="QDP95478.1"/>
    <property type="molecule type" value="Genomic_DNA"/>
</dbReference>
<dbReference type="InterPro" id="IPR051794">
    <property type="entry name" value="PG_Endopeptidase_C40"/>
</dbReference>
<dbReference type="OrthoDB" id="5177647at2"/>
<evidence type="ECO:0000313" key="8">
    <source>
        <dbReference type="Proteomes" id="UP000319263"/>
    </source>
</evidence>
<dbReference type="Gene3D" id="3.90.1720.10">
    <property type="entry name" value="endopeptidase domain like (from Nostoc punctiforme)"/>
    <property type="match status" value="1"/>
</dbReference>
<evidence type="ECO:0000259" key="6">
    <source>
        <dbReference type="PROSITE" id="PS51935"/>
    </source>
</evidence>
<reference evidence="7 8" key="1">
    <citation type="submission" date="2019-07" db="EMBL/GenBank/DDBJ databases">
        <title>Microlunatus dokdonensis sp. nov. isolated from the rhizospheric soil of the wild plant Elymus tsukushiensis.</title>
        <authorList>
            <person name="Ghim S.-Y."/>
            <person name="Hwang Y.-J."/>
            <person name="Son J.-S."/>
            <person name="Shin J.-H."/>
        </authorList>
    </citation>
    <scope>NUCLEOTIDE SEQUENCE [LARGE SCALE GENOMIC DNA]</scope>
    <source>
        <strain evidence="7 8">KUDC0627</strain>
    </source>
</reference>
<evidence type="ECO:0000256" key="2">
    <source>
        <dbReference type="ARBA" id="ARBA00022670"/>
    </source>
</evidence>
<keyword evidence="3" id="KW-0378">Hydrolase</keyword>